<keyword evidence="4 7" id="KW-0732">Signal</keyword>
<evidence type="ECO:0000256" key="2">
    <source>
        <dbReference type="ARBA" id="ARBA00006297"/>
    </source>
</evidence>
<keyword evidence="9" id="KW-1185">Reference proteome</keyword>
<evidence type="ECO:0000256" key="3">
    <source>
        <dbReference type="ARBA" id="ARBA00022525"/>
    </source>
</evidence>
<dbReference type="PRINTS" id="PR00709">
    <property type="entry name" value="AVIDIN"/>
</dbReference>
<dbReference type="PANTHER" id="PTHR34399:SF6">
    <property type="entry name" value="AVIDIN-LIKE"/>
    <property type="match status" value="1"/>
</dbReference>
<dbReference type="InterPro" id="IPR051764">
    <property type="entry name" value="Avidin/Streptavidin-rel"/>
</dbReference>
<evidence type="ECO:0000256" key="6">
    <source>
        <dbReference type="SAM" id="MobiDB-lite"/>
    </source>
</evidence>
<sequence length="356" mass="39812">MASLPFIYLQFAFCLVLTLGSIAAGKNCETLDGKWYNQLGSEIYIEHDENGKLWGEYRTAQERFNGSAGPSHSVIFGATPYDYKGASFAFSVVWRNGSSTTVWTGQCLVCSDGHEKLLTSWLLRSKVNTCIDKWKSTMIGRDTFTRYEQRDGPRKPNASIPETPVTIEKTIKTSDPEVKNKSCSLNGVWYNHLGSEMILTQKDDNTIEGEYRTAVERETGAAGTSHSKVFGIGQLGGPSSTFSFFVVWRNGASVTGWVGQCHICGENKTEIIETGWLLNSNIEKCSDDWKSTLFNQDSFTRTEQNPGPRKRDNTHVPDRSGNKAQPKACDGCKHHLTYTLFSLSVIISVLHMHIYW</sequence>
<dbReference type="PROSITE" id="PS51326">
    <property type="entry name" value="AVIDIN_2"/>
    <property type="match status" value="2"/>
</dbReference>
<dbReference type="PANTHER" id="PTHR34399">
    <property type="entry name" value="AVIDIN-RELATED"/>
    <property type="match status" value="1"/>
</dbReference>
<name>A0ABN8R2Z5_9CNID</name>
<dbReference type="InterPro" id="IPR036896">
    <property type="entry name" value="Avidin-like_sf"/>
</dbReference>
<protein>
    <submittedName>
        <fullName evidence="8">Uncharacterized protein</fullName>
    </submittedName>
</protein>
<evidence type="ECO:0000256" key="5">
    <source>
        <dbReference type="ARBA" id="ARBA00023267"/>
    </source>
</evidence>
<feature type="compositionally biased region" description="Basic and acidic residues" evidence="6">
    <location>
        <begin position="309"/>
        <end position="321"/>
    </location>
</feature>
<feature type="region of interest" description="Disordered" evidence="6">
    <location>
        <begin position="298"/>
        <end position="326"/>
    </location>
</feature>
<dbReference type="Gene3D" id="2.40.128.30">
    <property type="entry name" value="Avidin-like"/>
    <property type="match status" value="2"/>
</dbReference>
<dbReference type="InterPro" id="IPR005468">
    <property type="entry name" value="Avidin/str"/>
</dbReference>
<dbReference type="SUPFAM" id="SSF50876">
    <property type="entry name" value="Avidin/streptavidin"/>
    <property type="match status" value="2"/>
</dbReference>
<evidence type="ECO:0000256" key="4">
    <source>
        <dbReference type="ARBA" id="ARBA00022729"/>
    </source>
</evidence>
<dbReference type="Pfam" id="PF01382">
    <property type="entry name" value="Avidin"/>
    <property type="match status" value="2"/>
</dbReference>
<comment type="subcellular location">
    <subcellularLocation>
        <location evidence="1">Secreted</location>
    </subcellularLocation>
</comment>
<evidence type="ECO:0000313" key="8">
    <source>
        <dbReference type="EMBL" id="CAH3173702.1"/>
    </source>
</evidence>
<reference evidence="8 9" key="1">
    <citation type="submission" date="2022-05" db="EMBL/GenBank/DDBJ databases">
        <authorList>
            <consortium name="Genoscope - CEA"/>
            <person name="William W."/>
        </authorList>
    </citation>
    <scope>NUCLEOTIDE SEQUENCE [LARGE SCALE GENOMIC DNA]</scope>
</reference>
<gene>
    <name evidence="8" type="ORF">PLOB_00014342</name>
</gene>
<proteinExistence type="inferred from homology"/>
<organism evidence="8 9">
    <name type="scientific">Porites lobata</name>
    <dbReference type="NCBI Taxonomy" id="104759"/>
    <lineage>
        <taxon>Eukaryota</taxon>
        <taxon>Metazoa</taxon>
        <taxon>Cnidaria</taxon>
        <taxon>Anthozoa</taxon>
        <taxon>Hexacorallia</taxon>
        <taxon>Scleractinia</taxon>
        <taxon>Fungiina</taxon>
        <taxon>Poritidae</taxon>
        <taxon>Porites</taxon>
    </lineage>
</organism>
<dbReference type="EMBL" id="CALNXK010000184">
    <property type="protein sequence ID" value="CAH3173702.1"/>
    <property type="molecule type" value="Genomic_DNA"/>
</dbReference>
<evidence type="ECO:0000256" key="7">
    <source>
        <dbReference type="SAM" id="SignalP"/>
    </source>
</evidence>
<keyword evidence="3" id="KW-0964">Secreted</keyword>
<evidence type="ECO:0000256" key="1">
    <source>
        <dbReference type="ARBA" id="ARBA00004613"/>
    </source>
</evidence>
<dbReference type="Proteomes" id="UP001159405">
    <property type="component" value="Unassembled WGS sequence"/>
</dbReference>
<comment type="similarity">
    <text evidence="2">Belongs to the avidin/streptavidin family.</text>
</comment>
<evidence type="ECO:0000313" key="9">
    <source>
        <dbReference type="Proteomes" id="UP001159405"/>
    </source>
</evidence>
<accession>A0ABN8R2Z5</accession>
<feature type="chain" id="PRO_5046884848" evidence="7">
    <location>
        <begin position="26"/>
        <end position="356"/>
    </location>
</feature>
<comment type="caution">
    <text evidence="8">The sequence shown here is derived from an EMBL/GenBank/DDBJ whole genome shotgun (WGS) entry which is preliminary data.</text>
</comment>
<dbReference type="InterPro" id="IPR005469">
    <property type="entry name" value="Avidin"/>
</dbReference>
<keyword evidence="5" id="KW-0092">Biotin</keyword>
<feature type="signal peptide" evidence="7">
    <location>
        <begin position="1"/>
        <end position="25"/>
    </location>
</feature>